<dbReference type="PANTHER" id="PTHR16557">
    <property type="entry name" value="ALKYLATED DNA REPAIR PROTEIN ALKB-RELATED"/>
    <property type="match status" value="1"/>
</dbReference>
<keyword evidence="2" id="KW-0479">Metal-binding</keyword>
<dbReference type="InterPro" id="IPR027450">
    <property type="entry name" value="AlkB-like"/>
</dbReference>
<keyword evidence="5" id="KW-0408">Iron</keyword>
<keyword evidence="8" id="KW-1185">Reference proteome</keyword>
<keyword evidence="4" id="KW-0560">Oxidoreductase</keyword>
<dbReference type="PANTHER" id="PTHR16557:SF2">
    <property type="entry name" value="NUCLEIC ACID DIOXYGENASE ALKBH1"/>
    <property type="match status" value="1"/>
</dbReference>
<evidence type="ECO:0000256" key="2">
    <source>
        <dbReference type="ARBA" id="ARBA00022723"/>
    </source>
</evidence>
<evidence type="ECO:0000313" key="7">
    <source>
        <dbReference type="EMBL" id="MCY0092839.1"/>
    </source>
</evidence>
<reference evidence="7" key="1">
    <citation type="submission" date="2022-10" db="EMBL/GenBank/DDBJ databases">
        <title>Hoeflea sp. J2-29, isolated from marine algae.</title>
        <authorList>
            <person name="Kristyanto S."/>
            <person name="Kim J.M."/>
            <person name="Jeon C.O."/>
        </authorList>
    </citation>
    <scope>NUCLEOTIDE SEQUENCE</scope>
    <source>
        <strain evidence="7">J2-29</strain>
    </source>
</reference>
<dbReference type="PROSITE" id="PS51471">
    <property type="entry name" value="FE2OG_OXY"/>
    <property type="match status" value="1"/>
</dbReference>
<evidence type="ECO:0000256" key="4">
    <source>
        <dbReference type="ARBA" id="ARBA00023002"/>
    </source>
</evidence>
<protein>
    <submittedName>
        <fullName evidence="7">Alpha-ketoglutarate-dependent dioxygenase AlkB</fullName>
    </submittedName>
</protein>
<feature type="domain" description="Fe2OG dioxygenase" evidence="6">
    <location>
        <begin position="100"/>
        <end position="201"/>
    </location>
</feature>
<evidence type="ECO:0000256" key="3">
    <source>
        <dbReference type="ARBA" id="ARBA00022964"/>
    </source>
</evidence>
<comment type="caution">
    <text evidence="7">The sequence shown here is derived from an EMBL/GenBank/DDBJ whole genome shotgun (WGS) entry which is preliminary data.</text>
</comment>
<proteinExistence type="predicted"/>
<comment type="cofactor">
    <cofactor evidence="1">
        <name>Fe(2+)</name>
        <dbReference type="ChEBI" id="CHEBI:29033"/>
    </cofactor>
</comment>
<dbReference type="Gene3D" id="2.60.120.590">
    <property type="entry name" value="Alpha-ketoglutarate-dependent dioxygenase AlkB-like"/>
    <property type="match status" value="1"/>
</dbReference>
<evidence type="ECO:0000256" key="1">
    <source>
        <dbReference type="ARBA" id="ARBA00001954"/>
    </source>
</evidence>
<dbReference type="InterPro" id="IPR005123">
    <property type="entry name" value="Oxoglu/Fe-dep_dioxygenase_dom"/>
</dbReference>
<accession>A0ABT3YAD7</accession>
<evidence type="ECO:0000313" key="8">
    <source>
        <dbReference type="Proteomes" id="UP001081283"/>
    </source>
</evidence>
<dbReference type="GO" id="GO:0051213">
    <property type="term" value="F:dioxygenase activity"/>
    <property type="evidence" value="ECO:0007669"/>
    <property type="project" value="UniProtKB-KW"/>
</dbReference>
<name>A0ABT3YAD7_9HYPH</name>
<dbReference type="EMBL" id="JAOVZQ010000001">
    <property type="protein sequence ID" value="MCY0092839.1"/>
    <property type="molecule type" value="Genomic_DNA"/>
</dbReference>
<keyword evidence="3 7" id="KW-0223">Dioxygenase</keyword>
<organism evidence="7 8">
    <name type="scientific">Hoeflea ulvae</name>
    <dbReference type="NCBI Taxonomy" id="2983764"/>
    <lineage>
        <taxon>Bacteria</taxon>
        <taxon>Pseudomonadati</taxon>
        <taxon>Pseudomonadota</taxon>
        <taxon>Alphaproteobacteria</taxon>
        <taxon>Hyphomicrobiales</taxon>
        <taxon>Rhizobiaceae</taxon>
        <taxon>Hoeflea</taxon>
    </lineage>
</organism>
<dbReference type="Proteomes" id="UP001081283">
    <property type="component" value="Unassembled WGS sequence"/>
</dbReference>
<evidence type="ECO:0000256" key="5">
    <source>
        <dbReference type="ARBA" id="ARBA00023004"/>
    </source>
</evidence>
<sequence>MFVMPKGVRHIPGHLDRAEQETLLAEIREVVRQAPLYRPEMPRTGKPFSVRMTNCGELGWVADRQGYRYQEQHPVSGTPWPPIPDRLLRLWAELTGETAPPQACLINFYAPDARMGLHQDRDEQDLGAPVLSVSLGDACLFRIGGTERGQPTKSFRLESGDIVILGGEGRLAFHGVDRIYPTTSTLLKDGGRINLTLRRVTSPALSGKAS</sequence>
<dbReference type="SUPFAM" id="SSF51197">
    <property type="entry name" value="Clavaminate synthase-like"/>
    <property type="match status" value="1"/>
</dbReference>
<evidence type="ECO:0000259" key="6">
    <source>
        <dbReference type="PROSITE" id="PS51471"/>
    </source>
</evidence>
<dbReference type="InterPro" id="IPR037151">
    <property type="entry name" value="AlkB-like_sf"/>
</dbReference>
<dbReference type="Pfam" id="PF13532">
    <property type="entry name" value="2OG-FeII_Oxy_2"/>
    <property type="match status" value="1"/>
</dbReference>
<dbReference type="RefSeq" id="WP_267610813.1">
    <property type="nucleotide sequence ID" value="NZ_JAOVZQ010000001.1"/>
</dbReference>
<gene>
    <name evidence="7" type="ORF">OEG82_02115</name>
</gene>
<dbReference type="InterPro" id="IPR004574">
    <property type="entry name" value="Alkb"/>
</dbReference>